<accession>A0A0S7BWQ2</accession>
<reference evidence="1" key="1">
    <citation type="journal article" date="2015" name="Genome Announc.">
        <title>Draft Genome Sequence of Bacteroidales Strain TBC1, a Novel Isolate from a Methanogenic Wastewater Treatment System.</title>
        <authorList>
            <person name="Tourlousse D.M."/>
            <person name="Matsuura N."/>
            <person name="Sun L."/>
            <person name="Toyonaga M."/>
            <person name="Kuroda K."/>
            <person name="Ohashi A."/>
            <person name="Cruz R."/>
            <person name="Yamaguchi T."/>
            <person name="Sekiguchi Y."/>
        </authorList>
    </citation>
    <scope>NUCLEOTIDE SEQUENCE [LARGE SCALE GENOMIC DNA]</scope>
    <source>
        <strain evidence="1">TBC1</strain>
    </source>
</reference>
<protein>
    <submittedName>
        <fullName evidence="1">Uncharacterized protein</fullName>
    </submittedName>
</protein>
<evidence type="ECO:0000313" key="2">
    <source>
        <dbReference type="Proteomes" id="UP000053091"/>
    </source>
</evidence>
<dbReference type="AlphaFoldDB" id="A0A0S7BWQ2"/>
<sequence length="105" mass="12169">MQIPLVMVVSPEGCRSMFAASEYRSFREEISRTIFYPDFARRSYLEGVVNVELMTDNNGNIMVKETNATHAGLLDYVMGRIHSLMVSDHESMGKQFRLMLKFMMY</sequence>
<gene>
    <name evidence="1" type="ORF">TBC1_1181</name>
</gene>
<keyword evidence="2" id="KW-1185">Reference proteome</keyword>
<organism evidence="1">
    <name type="scientific">Lentimicrobium saccharophilum</name>
    <dbReference type="NCBI Taxonomy" id="1678841"/>
    <lineage>
        <taxon>Bacteria</taxon>
        <taxon>Pseudomonadati</taxon>
        <taxon>Bacteroidota</taxon>
        <taxon>Bacteroidia</taxon>
        <taxon>Bacteroidales</taxon>
        <taxon>Lentimicrobiaceae</taxon>
        <taxon>Lentimicrobium</taxon>
    </lineage>
</organism>
<dbReference type="EMBL" id="DF968182">
    <property type="protein sequence ID" value="GAP41953.1"/>
    <property type="molecule type" value="Genomic_DNA"/>
</dbReference>
<proteinExistence type="predicted"/>
<name>A0A0S7BWQ2_9BACT</name>
<evidence type="ECO:0000313" key="1">
    <source>
        <dbReference type="EMBL" id="GAP41953.1"/>
    </source>
</evidence>
<dbReference type="Proteomes" id="UP000053091">
    <property type="component" value="Unassembled WGS sequence"/>
</dbReference>